<evidence type="ECO:0000313" key="3">
    <source>
        <dbReference type="EMBL" id="WFD48301.1"/>
    </source>
</evidence>
<keyword evidence="2" id="KW-0472">Membrane</keyword>
<feature type="transmembrane region" description="Helical" evidence="2">
    <location>
        <begin position="6"/>
        <end position="28"/>
    </location>
</feature>
<dbReference type="Proteomes" id="UP000818624">
    <property type="component" value="Chromosome 3"/>
</dbReference>
<accession>A0ABY8ERW6</accession>
<sequence length="107" mass="11383">MWDVVGLAGVCVAMALGTYAIGTLPLFFQLSRNGLRMLELWGSGLLLGAALTVVIPEGIASVYKGGNLCRDGEPVRESNTHLTSKDLIAACLLSGFLLMFMYVMPCA</sequence>
<dbReference type="PANTHER" id="PTHR16133">
    <property type="entry name" value="SOLUTE CARRIER FAMILY 39 ZINC TRANSPORTER , MEMBER 9-RELATED"/>
    <property type="match status" value="1"/>
</dbReference>
<dbReference type="PANTHER" id="PTHR16133:SF0">
    <property type="entry name" value="ZINC_IRON REGULATED TRANSPORTER-RELATED PROTEIN 102B, ISOFORM E"/>
    <property type="match status" value="1"/>
</dbReference>
<keyword evidence="2" id="KW-0812">Transmembrane</keyword>
<evidence type="ECO:0000256" key="1">
    <source>
        <dbReference type="ARBA" id="ARBA00004127"/>
    </source>
</evidence>
<evidence type="ECO:0000313" key="4">
    <source>
        <dbReference type="Proteomes" id="UP000818624"/>
    </source>
</evidence>
<evidence type="ECO:0000256" key="2">
    <source>
        <dbReference type="SAM" id="Phobius"/>
    </source>
</evidence>
<feature type="transmembrane region" description="Helical" evidence="2">
    <location>
        <begin position="40"/>
        <end position="63"/>
    </location>
</feature>
<organism evidence="3 4">
    <name type="scientific">Malassezia furfur</name>
    <name type="common">Pityriasis versicolor infection agent</name>
    <name type="synonym">Pityrosporum furfur</name>
    <dbReference type="NCBI Taxonomy" id="55194"/>
    <lineage>
        <taxon>Eukaryota</taxon>
        <taxon>Fungi</taxon>
        <taxon>Dikarya</taxon>
        <taxon>Basidiomycota</taxon>
        <taxon>Ustilaginomycotina</taxon>
        <taxon>Malasseziomycetes</taxon>
        <taxon>Malasseziales</taxon>
        <taxon>Malasseziaceae</taxon>
        <taxon>Malassezia</taxon>
    </lineage>
</organism>
<keyword evidence="4" id="KW-1185">Reference proteome</keyword>
<comment type="subcellular location">
    <subcellularLocation>
        <location evidence="1">Endomembrane system</location>
        <topology evidence="1">Multi-pass membrane protein</topology>
    </subcellularLocation>
</comment>
<dbReference type="InterPro" id="IPR045891">
    <property type="entry name" value="ZIP9"/>
</dbReference>
<feature type="transmembrane region" description="Helical" evidence="2">
    <location>
        <begin position="87"/>
        <end position="104"/>
    </location>
</feature>
<reference evidence="3 4" key="1">
    <citation type="journal article" date="2020" name="Elife">
        <title>Loss of centromere function drives karyotype evolution in closely related Malassezia species.</title>
        <authorList>
            <person name="Sankaranarayanan S.R."/>
            <person name="Ianiri G."/>
            <person name="Coelho M.A."/>
            <person name="Reza M.H."/>
            <person name="Thimmappa B.C."/>
            <person name="Ganguly P."/>
            <person name="Vadnala R.N."/>
            <person name="Sun S."/>
            <person name="Siddharthan R."/>
            <person name="Tellgren-Roth C."/>
            <person name="Dawson T.L."/>
            <person name="Heitman J."/>
            <person name="Sanyal K."/>
        </authorList>
    </citation>
    <scope>NUCLEOTIDE SEQUENCE [LARGE SCALE GENOMIC DNA]</scope>
    <source>
        <strain evidence="3">CBS14141</strain>
    </source>
</reference>
<dbReference type="EMBL" id="CP046236">
    <property type="protein sequence ID" value="WFD48301.1"/>
    <property type="molecule type" value="Genomic_DNA"/>
</dbReference>
<name>A0ABY8ERW6_MALFU</name>
<proteinExistence type="predicted"/>
<keyword evidence="2" id="KW-1133">Transmembrane helix</keyword>
<protein>
    <submittedName>
        <fullName evidence="3">Uncharacterized protein</fullName>
    </submittedName>
</protein>
<gene>
    <name evidence="3" type="ORF">GLX27_002970</name>
</gene>